<name>A0A8S1Q077_PARPR</name>
<dbReference type="AlphaFoldDB" id="A0A8S1Q077"/>
<dbReference type="Proteomes" id="UP000688137">
    <property type="component" value="Unassembled WGS sequence"/>
</dbReference>
<comment type="caution">
    <text evidence="1">The sequence shown here is derived from an EMBL/GenBank/DDBJ whole genome shotgun (WGS) entry which is preliminary data.</text>
</comment>
<proteinExistence type="predicted"/>
<accession>A0A8S1Q077</accession>
<organism evidence="1 2">
    <name type="scientific">Paramecium primaurelia</name>
    <dbReference type="NCBI Taxonomy" id="5886"/>
    <lineage>
        <taxon>Eukaryota</taxon>
        <taxon>Sar</taxon>
        <taxon>Alveolata</taxon>
        <taxon>Ciliophora</taxon>
        <taxon>Intramacronucleata</taxon>
        <taxon>Oligohymenophorea</taxon>
        <taxon>Peniculida</taxon>
        <taxon>Parameciidae</taxon>
        <taxon>Paramecium</taxon>
    </lineage>
</organism>
<reference evidence="1" key="1">
    <citation type="submission" date="2021-01" db="EMBL/GenBank/DDBJ databases">
        <authorList>
            <consortium name="Genoscope - CEA"/>
            <person name="William W."/>
        </authorList>
    </citation>
    <scope>NUCLEOTIDE SEQUENCE</scope>
</reference>
<evidence type="ECO:0000313" key="1">
    <source>
        <dbReference type="EMBL" id="CAD8108309.1"/>
    </source>
</evidence>
<evidence type="ECO:0000313" key="2">
    <source>
        <dbReference type="Proteomes" id="UP000688137"/>
    </source>
</evidence>
<gene>
    <name evidence="1" type="ORF">PPRIM_AZ9-3.1.T1360118</name>
</gene>
<dbReference type="EMBL" id="CAJJDM010000139">
    <property type="protein sequence ID" value="CAD8108309.1"/>
    <property type="molecule type" value="Genomic_DNA"/>
</dbReference>
<sequence length="169" mass="19473">MQIIIKANDEQNKVQDIIRGLLVQQSLSMSIRKSKVEKKQEEIIILTQQVSESKFGRIQKQKLDLINFFYKNNSLSIYLQSNPQSYCNTAKIKNLVQNQHLFKFIESEPFKLIANGISTEGIILSSMSFFDSNQLNSFFGLKGKNIIPFTAILKGQMKHLVRNFWVLLA</sequence>
<keyword evidence="2" id="KW-1185">Reference proteome</keyword>
<protein>
    <submittedName>
        <fullName evidence="1">Uncharacterized protein</fullName>
    </submittedName>
</protein>